<dbReference type="PANTHER" id="PTHR42693">
    <property type="entry name" value="ARYLSULFATASE FAMILY MEMBER"/>
    <property type="match status" value="1"/>
</dbReference>
<dbReference type="GO" id="GO:0016787">
    <property type="term" value="F:hydrolase activity"/>
    <property type="evidence" value="ECO:0007669"/>
    <property type="project" value="UniProtKB-KW"/>
</dbReference>
<proteinExistence type="inferred from homology"/>
<organism evidence="5 6">
    <name type="scientific">Halomarina salina</name>
    <dbReference type="NCBI Taxonomy" id="1872699"/>
    <lineage>
        <taxon>Archaea</taxon>
        <taxon>Methanobacteriati</taxon>
        <taxon>Methanobacteriota</taxon>
        <taxon>Stenosarchaea group</taxon>
        <taxon>Halobacteria</taxon>
        <taxon>Halobacteriales</taxon>
        <taxon>Natronomonadaceae</taxon>
        <taxon>Halomarina</taxon>
    </lineage>
</organism>
<evidence type="ECO:0000256" key="3">
    <source>
        <dbReference type="SAM" id="MobiDB-lite"/>
    </source>
</evidence>
<reference evidence="5 6" key="1">
    <citation type="journal article" date="2019" name="Int. J. Syst. Evol. Microbiol.">
        <title>The Global Catalogue of Microorganisms (GCM) 10K type strain sequencing project: providing services to taxonomists for standard genome sequencing and annotation.</title>
        <authorList>
            <consortium name="The Broad Institute Genomics Platform"/>
            <consortium name="The Broad Institute Genome Sequencing Center for Infectious Disease"/>
            <person name="Wu L."/>
            <person name="Ma J."/>
        </authorList>
    </citation>
    <scope>NUCLEOTIDE SEQUENCE [LARGE SCALE GENOMIC DNA]</scope>
    <source>
        <strain evidence="5 6">CGMCC 1.12543</strain>
    </source>
</reference>
<keyword evidence="6" id="KW-1185">Reference proteome</keyword>
<evidence type="ECO:0000256" key="2">
    <source>
        <dbReference type="ARBA" id="ARBA00022801"/>
    </source>
</evidence>
<evidence type="ECO:0000256" key="1">
    <source>
        <dbReference type="ARBA" id="ARBA00008779"/>
    </source>
</evidence>
<name>A0ABD5RH06_9EURY</name>
<accession>A0ABD5RH06</accession>
<evidence type="ECO:0000313" key="6">
    <source>
        <dbReference type="Proteomes" id="UP001596099"/>
    </source>
</evidence>
<comment type="caution">
    <text evidence="5">The sequence shown here is derived from an EMBL/GenBank/DDBJ whole genome shotgun (WGS) entry which is preliminary data.</text>
</comment>
<dbReference type="PANTHER" id="PTHR42693:SF53">
    <property type="entry name" value="ENDO-4-O-SULFATASE"/>
    <property type="match status" value="1"/>
</dbReference>
<evidence type="ECO:0000259" key="4">
    <source>
        <dbReference type="Pfam" id="PF00884"/>
    </source>
</evidence>
<dbReference type="RefSeq" id="WP_247418240.1">
    <property type="nucleotide sequence ID" value="NZ_JALLGW010000001.1"/>
</dbReference>
<dbReference type="InterPro" id="IPR050738">
    <property type="entry name" value="Sulfatase"/>
</dbReference>
<dbReference type="InterPro" id="IPR000917">
    <property type="entry name" value="Sulfatase_N"/>
</dbReference>
<dbReference type="CDD" id="cd16148">
    <property type="entry name" value="sulfatase_like"/>
    <property type="match status" value="1"/>
</dbReference>
<comment type="similarity">
    <text evidence="1">Belongs to the sulfatase family.</text>
</comment>
<dbReference type="SUPFAM" id="SSF53649">
    <property type="entry name" value="Alkaline phosphatase-like"/>
    <property type="match status" value="1"/>
</dbReference>
<dbReference type="Pfam" id="PF00884">
    <property type="entry name" value="Sulfatase"/>
    <property type="match status" value="1"/>
</dbReference>
<keyword evidence="2" id="KW-0378">Hydrolase</keyword>
<gene>
    <name evidence="5" type="ORF">ACFPYI_00840</name>
</gene>
<dbReference type="Proteomes" id="UP001596099">
    <property type="component" value="Unassembled WGS sequence"/>
</dbReference>
<dbReference type="InterPro" id="IPR006194">
    <property type="entry name" value="Gly-tRNA-synth_heterodimer"/>
</dbReference>
<protein>
    <submittedName>
        <fullName evidence="5">Sulfatase</fullName>
    </submittedName>
</protein>
<sequence>MPPTDHHDPTPNVLFVVMDTARAQTVHAGLDDGLMPATARLAEEGVRFDAAISTAPWTLPSHASMFTGQRTSDHGVHSGNRSFDPDVTPLATRLAEHGYRTAGISGNVWVSPGFGFTQGFDEFSMSWGLFWDGIDLTSALKDGVSTAAIRELVREHPVTELPKGFVGGLFTKFVAGRHDDGAKRTVDRTLSWLDRTAEETAPFFYFLNFIEPHLPYAPPEAFRERHWPDHLDPDILDGVSQDPWPYIVGETDISAEQFEGLRALYRAELAYLDSQLDRLFEGLRERGVLDDTMVVVVGDHGENVGDHGLMDHQYSLHETLVHVPLLVRYPDRVEPGTVVEDPVEVRDLFPTVLSVAGVDPPETDGVSQNVLVTEDGEYGTRERAVSEYVVPQPSMESLQESTGVALAELDRFDRALRSVRERRWKFVEATDGSTVLYDLDADPGETTDISADHEDVVERLRSTVHDAHGAIARGEKRSVDVDEASRKRLEDLGYI</sequence>
<dbReference type="Gene3D" id="3.40.720.10">
    <property type="entry name" value="Alkaline Phosphatase, subunit A"/>
    <property type="match status" value="1"/>
</dbReference>
<dbReference type="AlphaFoldDB" id="A0ABD5RH06"/>
<feature type="region of interest" description="Disordered" evidence="3">
    <location>
        <begin position="63"/>
        <end position="83"/>
    </location>
</feature>
<dbReference type="EMBL" id="JBHSQH010000001">
    <property type="protein sequence ID" value="MFC5969866.1"/>
    <property type="molecule type" value="Genomic_DNA"/>
</dbReference>
<evidence type="ECO:0000313" key="5">
    <source>
        <dbReference type="EMBL" id="MFC5969866.1"/>
    </source>
</evidence>
<dbReference type="PROSITE" id="PS50861">
    <property type="entry name" value="AA_TRNA_LIGASE_II_GLYAB"/>
    <property type="match status" value="1"/>
</dbReference>
<dbReference type="InterPro" id="IPR017850">
    <property type="entry name" value="Alkaline_phosphatase_core_sf"/>
</dbReference>
<feature type="domain" description="Sulfatase N-terminal" evidence="4">
    <location>
        <begin position="11"/>
        <end position="358"/>
    </location>
</feature>